<reference evidence="2" key="1">
    <citation type="journal article" date="2022" name="Plant J.">
        <title>Strategies of tolerance reflected in two North American maple genomes.</title>
        <authorList>
            <person name="McEvoy S.L."/>
            <person name="Sezen U.U."/>
            <person name="Trouern-Trend A."/>
            <person name="McMahon S.M."/>
            <person name="Schaberg P.G."/>
            <person name="Yang J."/>
            <person name="Wegrzyn J.L."/>
            <person name="Swenson N.G."/>
        </authorList>
    </citation>
    <scope>NUCLEOTIDE SEQUENCE</scope>
    <source>
        <strain evidence="2">NS2018</strain>
    </source>
</reference>
<evidence type="ECO:0000256" key="1">
    <source>
        <dbReference type="SAM" id="MobiDB-lite"/>
    </source>
</evidence>
<dbReference type="AlphaFoldDB" id="A0AA39W2X9"/>
<sequence>MCIKEWAKHERMKGVREGKQISGKDLHALPIALDLEAVDVSSPSPLEVESRTEGIKANSKSRIGKTPELLKVSYWNLEEKIAKVIEKWVALGYVFNSKGMVSSNGIKLSSNNQAGPDVGGEDIGGYQGKPTEAI</sequence>
<name>A0AA39W2X9_ACESA</name>
<feature type="region of interest" description="Disordered" evidence="1">
    <location>
        <begin position="105"/>
        <end position="134"/>
    </location>
</feature>
<organism evidence="2 3">
    <name type="scientific">Acer saccharum</name>
    <name type="common">Sugar maple</name>
    <dbReference type="NCBI Taxonomy" id="4024"/>
    <lineage>
        <taxon>Eukaryota</taxon>
        <taxon>Viridiplantae</taxon>
        <taxon>Streptophyta</taxon>
        <taxon>Embryophyta</taxon>
        <taxon>Tracheophyta</taxon>
        <taxon>Spermatophyta</taxon>
        <taxon>Magnoliopsida</taxon>
        <taxon>eudicotyledons</taxon>
        <taxon>Gunneridae</taxon>
        <taxon>Pentapetalae</taxon>
        <taxon>rosids</taxon>
        <taxon>malvids</taxon>
        <taxon>Sapindales</taxon>
        <taxon>Sapindaceae</taxon>
        <taxon>Hippocastanoideae</taxon>
        <taxon>Acereae</taxon>
        <taxon>Acer</taxon>
    </lineage>
</organism>
<evidence type="ECO:0000313" key="2">
    <source>
        <dbReference type="EMBL" id="KAK0600463.1"/>
    </source>
</evidence>
<keyword evidence="3" id="KW-1185">Reference proteome</keyword>
<comment type="caution">
    <text evidence="2">The sequence shown here is derived from an EMBL/GenBank/DDBJ whole genome shotgun (WGS) entry which is preliminary data.</text>
</comment>
<dbReference type="Proteomes" id="UP001168877">
    <property type="component" value="Unassembled WGS sequence"/>
</dbReference>
<reference evidence="2" key="2">
    <citation type="submission" date="2023-06" db="EMBL/GenBank/DDBJ databases">
        <authorList>
            <person name="Swenson N.G."/>
            <person name="Wegrzyn J.L."/>
            <person name="Mcevoy S.L."/>
        </authorList>
    </citation>
    <scope>NUCLEOTIDE SEQUENCE</scope>
    <source>
        <strain evidence="2">NS2018</strain>
        <tissue evidence="2">Leaf</tissue>
    </source>
</reference>
<protein>
    <submittedName>
        <fullName evidence="2">Uncharacterized protein</fullName>
    </submittedName>
</protein>
<feature type="compositionally biased region" description="Polar residues" evidence="1">
    <location>
        <begin position="105"/>
        <end position="114"/>
    </location>
</feature>
<accession>A0AA39W2X9</accession>
<dbReference type="EMBL" id="JAUESC010000003">
    <property type="protein sequence ID" value="KAK0600463.1"/>
    <property type="molecule type" value="Genomic_DNA"/>
</dbReference>
<evidence type="ECO:0000313" key="3">
    <source>
        <dbReference type="Proteomes" id="UP001168877"/>
    </source>
</evidence>
<gene>
    <name evidence="2" type="ORF">LWI29_015269</name>
</gene>
<feature type="compositionally biased region" description="Gly residues" evidence="1">
    <location>
        <begin position="117"/>
        <end position="127"/>
    </location>
</feature>
<proteinExistence type="predicted"/>